<reference evidence="2" key="1">
    <citation type="journal article" date="2010" name="Science">
        <title>Plasticity of animal genome architecture unmasked by rapid evolution of a pelagic tunicate.</title>
        <authorList>
            <person name="Denoeud F."/>
            <person name="Henriet S."/>
            <person name="Mungpakdee S."/>
            <person name="Aury J.M."/>
            <person name="Da Silva C."/>
            <person name="Brinkmann H."/>
            <person name="Mikhaleva J."/>
            <person name="Olsen L.C."/>
            <person name="Jubin C."/>
            <person name="Canestro C."/>
            <person name="Bouquet J.M."/>
            <person name="Danks G."/>
            <person name="Poulain J."/>
            <person name="Campsteijn C."/>
            <person name="Adamski M."/>
            <person name="Cross I."/>
            <person name="Yadetie F."/>
            <person name="Muffato M."/>
            <person name="Louis A."/>
            <person name="Butcher S."/>
            <person name="Tsagkogeorga G."/>
            <person name="Konrad A."/>
            <person name="Singh S."/>
            <person name="Jensen M.F."/>
            <person name="Cong E.H."/>
            <person name="Eikeseth-Otteraa H."/>
            <person name="Noel B."/>
            <person name="Anthouard V."/>
            <person name="Porcel B.M."/>
            <person name="Kachouri-Lafond R."/>
            <person name="Nishino A."/>
            <person name="Ugolini M."/>
            <person name="Chourrout P."/>
            <person name="Nishida H."/>
            <person name="Aasland R."/>
            <person name="Huzurbazar S."/>
            <person name="Westhof E."/>
            <person name="Delsuc F."/>
            <person name="Lehrach H."/>
            <person name="Reinhardt R."/>
            <person name="Weissenbach J."/>
            <person name="Roy S.W."/>
            <person name="Artiguenave F."/>
            <person name="Postlethwait J.H."/>
            <person name="Manak J.R."/>
            <person name="Thompson E.M."/>
            <person name="Jaillon O."/>
            <person name="Du Pasquier L."/>
            <person name="Boudinot P."/>
            <person name="Liberles D.A."/>
            <person name="Volff J.N."/>
            <person name="Philippe H."/>
            <person name="Lenhard B."/>
            <person name="Roest Crollius H."/>
            <person name="Wincker P."/>
            <person name="Chourrout D."/>
        </authorList>
    </citation>
    <scope>NUCLEOTIDE SEQUENCE [LARGE SCALE GENOMIC DNA]</scope>
</reference>
<dbReference type="AlphaFoldDB" id="E4XF99"/>
<protein>
    <submittedName>
        <fullName evidence="2">Uncharacterized protein</fullName>
    </submittedName>
</protein>
<keyword evidence="3" id="KW-1185">Reference proteome</keyword>
<organism evidence="2">
    <name type="scientific">Oikopleura dioica</name>
    <name type="common">Tunicate</name>
    <dbReference type="NCBI Taxonomy" id="34765"/>
    <lineage>
        <taxon>Eukaryota</taxon>
        <taxon>Metazoa</taxon>
        <taxon>Chordata</taxon>
        <taxon>Tunicata</taxon>
        <taxon>Appendicularia</taxon>
        <taxon>Copelata</taxon>
        <taxon>Oikopleuridae</taxon>
        <taxon>Oikopleura</taxon>
    </lineage>
</organism>
<dbReference type="Pfam" id="PF15092">
    <property type="entry name" value="UPF0728"/>
    <property type="match status" value="1"/>
</dbReference>
<dbReference type="EMBL" id="FN653044">
    <property type="protein sequence ID" value="CBY24287.1"/>
    <property type="molecule type" value="Genomic_DNA"/>
</dbReference>
<evidence type="ECO:0000256" key="1">
    <source>
        <dbReference type="ARBA" id="ARBA00009973"/>
    </source>
</evidence>
<evidence type="ECO:0000313" key="2">
    <source>
        <dbReference type="EMBL" id="CBY24287.1"/>
    </source>
</evidence>
<evidence type="ECO:0000313" key="3">
    <source>
        <dbReference type="Proteomes" id="UP000001307"/>
    </source>
</evidence>
<name>E4XF99_OIKDI</name>
<sequence length="92" mass="10326">MSSEPIVVIQHGPYKRFNIVNYGFERLEGIQSLLRNEGVNVILRRSNQFDQCSILYQGKTVFSCPITSLEFGSDGESDPIAQNAFQKVKSAI</sequence>
<gene>
    <name evidence="2" type="ORF">GSOID_T00009640001</name>
</gene>
<dbReference type="InParanoid" id="E4XF99"/>
<dbReference type="PANTHER" id="PTHR28448">
    <property type="entry name" value="UPF0728 PROTEIN C10ORF53"/>
    <property type="match status" value="1"/>
</dbReference>
<comment type="similarity">
    <text evidence="1">Belongs to the UPF0728 family.</text>
</comment>
<dbReference type="InterPro" id="IPR027885">
    <property type="entry name" value="UPF0728"/>
</dbReference>
<dbReference type="Proteomes" id="UP000001307">
    <property type="component" value="Unassembled WGS sequence"/>
</dbReference>
<dbReference type="OrthoDB" id="10003460at2759"/>
<dbReference type="PANTHER" id="PTHR28448:SF1">
    <property type="entry name" value="UPF0728 PROTEIN C10ORF53"/>
    <property type="match status" value="1"/>
</dbReference>
<accession>E4XF99</accession>
<proteinExistence type="inferred from homology"/>